<comment type="similarity">
    <text evidence="8 9">Belongs to the Mrp/NBP35 ATP-binding proteins family.</text>
</comment>
<dbReference type="HAMAP" id="MF_02040">
    <property type="entry name" value="Mrp_NBP35"/>
    <property type="match status" value="1"/>
</dbReference>
<dbReference type="PROSITE" id="PS01215">
    <property type="entry name" value="MRP"/>
    <property type="match status" value="1"/>
</dbReference>
<comment type="function">
    <text evidence="9">Binds and transfers iron-sulfur (Fe-S) clusters to target apoproteins. Can hydrolyze ATP.</text>
</comment>
<dbReference type="InterPro" id="IPR019591">
    <property type="entry name" value="Mrp/NBP35_ATP-bd"/>
</dbReference>
<dbReference type="Pfam" id="PF10609">
    <property type="entry name" value="ParA"/>
    <property type="match status" value="1"/>
</dbReference>
<evidence type="ECO:0000256" key="9">
    <source>
        <dbReference type="HAMAP-Rule" id="MF_02040"/>
    </source>
</evidence>
<dbReference type="EMBL" id="JAAGSC010000039">
    <property type="protein sequence ID" value="NDY95377.1"/>
    <property type="molecule type" value="Genomic_DNA"/>
</dbReference>
<evidence type="ECO:0000256" key="7">
    <source>
        <dbReference type="ARBA" id="ARBA00023014"/>
    </source>
</evidence>
<comment type="caution">
    <text evidence="11">The sequence shown here is derived from an EMBL/GenBank/DDBJ whole genome shotgun (WGS) entry which is preliminary data.</text>
</comment>
<dbReference type="SUPFAM" id="SSF52540">
    <property type="entry name" value="P-loop containing nucleoside triphosphate hydrolases"/>
    <property type="match status" value="1"/>
</dbReference>
<protein>
    <recommendedName>
        <fullName evidence="9">Iron-sulfur cluster carrier protein</fullName>
    </recommendedName>
</protein>
<keyword evidence="3 9" id="KW-0479">Metal-binding</keyword>
<feature type="binding site" evidence="9">
    <location>
        <begin position="105"/>
        <end position="112"/>
    </location>
    <ligand>
        <name>ATP</name>
        <dbReference type="ChEBI" id="CHEBI:30616"/>
    </ligand>
</feature>
<keyword evidence="7 9" id="KW-0411">Iron-sulfur</keyword>
<dbReference type="PANTHER" id="PTHR42961">
    <property type="entry name" value="IRON-SULFUR PROTEIN NUBPL"/>
    <property type="match status" value="1"/>
</dbReference>
<dbReference type="GO" id="GO:0140663">
    <property type="term" value="F:ATP-dependent FeS chaperone activity"/>
    <property type="evidence" value="ECO:0007669"/>
    <property type="project" value="InterPro"/>
</dbReference>
<accession>A0A845UV63</accession>
<proteinExistence type="inferred from homology"/>
<dbReference type="AlphaFoldDB" id="A0A845UV63"/>
<evidence type="ECO:0000256" key="1">
    <source>
        <dbReference type="ARBA" id="ARBA00007352"/>
    </source>
</evidence>
<evidence type="ECO:0000256" key="3">
    <source>
        <dbReference type="ARBA" id="ARBA00022723"/>
    </source>
</evidence>
<dbReference type="InterPro" id="IPR034904">
    <property type="entry name" value="FSCA_dom_sf"/>
</dbReference>
<dbReference type="InterPro" id="IPR002744">
    <property type="entry name" value="MIP18-like"/>
</dbReference>
<evidence type="ECO:0000259" key="10">
    <source>
        <dbReference type="Pfam" id="PF01883"/>
    </source>
</evidence>
<dbReference type="InterPro" id="IPR044304">
    <property type="entry name" value="NUBPL-like"/>
</dbReference>
<evidence type="ECO:0000256" key="4">
    <source>
        <dbReference type="ARBA" id="ARBA00022741"/>
    </source>
</evidence>
<keyword evidence="5 9" id="KW-0067">ATP-binding</keyword>
<dbReference type="InterPro" id="IPR000808">
    <property type="entry name" value="Mrp-like_CS"/>
</dbReference>
<dbReference type="Pfam" id="PF01883">
    <property type="entry name" value="FeS_assembly_P"/>
    <property type="match status" value="1"/>
</dbReference>
<gene>
    <name evidence="11" type="primary">apbC</name>
    <name evidence="11" type="ORF">G3I74_06530</name>
</gene>
<name>A0A845UV63_9GAMM</name>
<dbReference type="GO" id="GO:0051539">
    <property type="term" value="F:4 iron, 4 sulfur cluster binding"/>
    <property type="evidence" value="ECO:0007669"/>
    <property type="project" value="TreeGrafter"/>
</dbReference>
<dbReference type="GO" id="GO:0005524">
    <property type="term" value="F:ATP binding"/>
    <property type="evidence" value="ECO:0007669"/>
    <property type="project" value="UniProtKB-UniRule"/>
</dbReference>
<dbReference type="SUPFAM" id="SSF117916">
    <property type="entry name" value="Fe-S cluster assembly (FSCA) domain-like"/>
    <property type="match status" value="1"/>
</dbReference>
<dbReference type="GO" id="GO:0005829">
    <property type="term" value="C:cytosol"/>
    <property type="evidence" value="ECO:0007669"/>
    <property type="project" value="TreeGrafter"/>
</dbReference>
<reference evidence="11 12" key="1">
    <citation type="submission" date="2020-02" db="EMBL/GenBank/DDBJ databases">
        <authorList>
            <person name="Zhang X.-Y."/>
        </authorList>
    </citation>
    <scope>NUCLEOTIDE SEQUENCE [LARGE SCALE GENOMIC DNA]</scope>
    <source>
        <strain evidence="11 12">C33</strain>
    </source>
</reference>
<dbReference type="GO" id="GO:0046872">
    <property type="term" value="F:metal ion binding"/>
    <property type="evidence" value="ECO:0007669"/>
    <property type="project" value="UniProtKB-KW"/>
</dbReference>
<keyword evidence="9" id="KW-0378">Hydrolase</keyword>
<sequence>MSEDLQSRLKHLVSAIHDPHTGQPLGDAVRALAVVDGKVAADIVLSYPAAGWADRLARVVHDTLEADEDVEAVKVDVGFQVMEHAVQEGLTPVQGVRNVLAVSSGKGGVGKSTVAANLALALQAEGARVGILDADIYGPSQPRMLGLEGGPRTTDGQKIIPMAAHGLQAMSIGVLVKQDQAMIWRGPMAIQALQQMFEHSLWEDLDYLIVDLPPGTGDIQLSLSQKIPVAGAIAVTTPQEVAVDDVRRAALMFSKVRIPVLGVLENMSTHICSNCGFEEAVFGSGGGERIAAELGLPMLGQVPLNAGLGRSTDQGAPIVVSEPDHPTSQRFREIARRTAALLSVQARNTAVRMPSIKIVE</sequence>
<dbReference type="PANTHER" id="PTHR42961:SF2">
    <property type="entry name" value="IRON-SULFUR PROTEIN NUBPL"/>
    <property type="match status" value="1"/>
</dbReference>
<organism evidence="11 12">
    <name type="scientific">Wenzhouxiangella limi</name>
    <dbReference type="NCBI Taxonomy" id="2707351"/>
    <lineage>
        <taxon>Bacteria</taxon>
        <taxon>Pseudomonadati</taxon>
        <taxon>Pseudomonadota</taxon>
        <taxon>Gammaproteobacteria</taxon>
        <taxon>Chromatiales</taxon>
        <taxon>Wenzhouxiangellaceae</taxon>
        <taxon>Wenzhouxiangella</taxon>
    </lineage>
</organism>
<dbReference type="NCBIfam" id="NF008669">
    <property type="entry name" value="PRK11670.1"/>
    <property type="match status" value="1"/>
</dbReference>
<comment type="similarity">
    <text evidence="1">In the N-terminal section; belongs to the MIP18 family.</text>
</comment>
<dbReference type="Proteomes" id="UP000484885">
    <property type="component" value="Unassembled WGS sequence"/>
</dbReference>
<keyword evidence="4 9" id="KW-0547">Nucleotide-binding</keyword>
<evidence type="ECO:0000256" key="2">
    <source>
        <dbReference type="ARBA" id="ARBA00008205"/>
    </source>
</evidence>
<evidence type="ECO:0000256" key="8">
    <source>
        <dbReference type="ARBA" id="ARBA00024036"/>
    </source>
</evidence>
<keyword evidence="12" id="KW-1185">Reference proteome</keyword>
<keyword evidence="6 9" id="KW-0408">Iron</keyword>
<dbReference type="FunFam" id="3.40.50.300:FF:000418">
    <property type="entry name" value="Iron-sulfur cluster carrier protein"/>
    <property type="match status" value="1"/>
</dbReference>
<evidence type="ECO:0000256" key="5">
    <source>
        <dbReference type="ARBA" id="ARBA00022840"/>
    </source>
</evidence>
<dbReference type="CDD" id="cd02037">
    <property type="entry name" value="Mrp_NBP35"/>
    <property type="match status" value="1"/>
</dbReference>
<dbReference type="GO" id="GO:0016887">
    <property type="term" value="F:ATP hydrolysis activity"/>
    <property type="evidence" value="ECO:0007669"/>
    <property type="project" value="UniProtKB-UniRule"/>
</dbReference>
<evidence type="ECO:0000256" key="6">
    <source>
        <dbReference type="ARBA" id="ARBA00023004"/>
    </source>
</evidence>
<feature type="domain" description="MIP18 family-like" evidence="10">
    <location>
        <begin position="14"/>
        <end position="75"/>
    </location>
</feature>
<evidence type="ECO:0000313" key="11">
    <source>
        <dbReference type="EMBL" id="NDY95377.1"/>
    </source>
</evidence>
<dbReference type="GO" id="GO:0016226">
    <property type="term" value="P:iron-sulfur cluster assembly"/>
    <property type="evidence" value="ECO:0007669"/>
    <property type="project" value="InterPro"/>
</dbReference>
<dbReference type="InterPro" id="IPR027417">
    <property type="entry name" value="P-loop_NTPase"/>
</dbReference>
<dbReference type="RefSeq" id="WP_164210767.1">
    <property type="nucleotide sequence ID" value="NZ_JAAGSC010000039.1"/>
</dbReference>
<evidence type="ECO:0000313" key="12">
    <source>
        <dbReference type="Proteomes" id="UP000484885"/>
    </source>
</evidence>
<comment type="similarity">
    <text evidence="2">In the C-terminal section; belongs to the Mrp/NBP35 ATP-binding proteins family.</text>
</comment>
<comment type="subunit">
    <text evidence="9">Homodimer.</text>
</comment>
<dbReference type="Gene3D" id="3.40.50.300">
    <property type="entry name" value="P-loop containing nucleotide triphosphate hydrolases"/>
    <property type="match status" value="1"/>
</dbReference>
<dbReference type="InterPro" id="IPR033756">
    <property type="entry name" value="YlxH/NBP35"/>
</dbReference>